<evidence type="ECO:0000256" key="1">
    <source>
        <dbReference type="SAM" id="MobiDB-lite"/>
    </source>
</evidence>
<evidence type="ECO:0008006" key="3">
    <source>
        <dbReference type="Google" id="ProtNLM"/>
    </source>
</evidence>
<dbReference type="GO" id="GO:0005634">
    <property type="term" value="C:nucleus"/>
    <property type="evidence" value="ECO:0007669"/>
    <property type="project" value="TreeGrafter"/>
</dbReference>
<dbReference type="EMBL" id="MN739291">
    <property type="protein sequence ID" value="QHS97175.1"/>
    <property type="molecule type" value="Genomic_DNA"/>
</dbReference>
<protein>
    <recommendedName>
        <fullName evidence="3">Protein kinase domain-containing protein</fullName>
    </recommendedName>
</protein>
<evidence type="ECO:0000313" key="2">
    <source>
        <dbReference type="EMBL" id="QHS97175.1"/>
    </source>
</evidence>
<dbReference type="AlphaFoldDB" id="A0A6C0BXL1"/>
<dbReference type="SUPFAM" id="SSF56112">
    <property type="entry name" value="Protein kinase-like (PK-like)"/>
    <property type="match status" value="1"/>
</dbReference>
<dbReference type="Gene3D" id="1.10.510.10">
    <property type="entry name" value="Transferase(Phosphotransferase) domain 1"/>
    <property type="match status" value="1"/>
</dbReference>
<dbReference type="PANTHER" id="PTHR24419:SF18">
    <property type="entry name" value="SERINE_THREONINE-PROTEIN KINASE HASPIN"/>
    <property type="match status" value="1"/>
</dbReference>
<reference evidence="2" key="1">
    <citation type="journal article" date="2020" name="Nature">
        <title>Giant virus diversity and host interactions through global metagenomics.</title>
        <authorList>
            <person name="Schulz F."/>
            <person name="Roux S."/>
            <person name="Paez-Espino D."/>
            <person name="Jungbluth S."/>
            <person name="Walsh D.A."/>
            <person name="Denef V.J."/>
            <person name="McMahon K.D."/>
            <person name="Konstantinidis K.T."/>
            <person name="Eloe-Fadrosh E.A."/>
            <person name="Kyrpides N.C."/>
            <person name="Woyke T."/>
        </authorList>
    </citation>
    <scope>NUCLEOTIDE SEQUENCE</scope>
    <source>
        <strain evidence="2">GVMAG-M-3300020169-51</strain>
    </source>
</reference>
<feature type="compositionally biased region" description="Polar residues" evidence="1">
    <location>
        <begin position="260"/>
        <end position="270"/>
    </location>
</feature>
<dbReference type="GO" id="GO:0005737">
    <property type="term" value="C:cytoplasm"/>
    <property type="evidence" value="ECO:0007669"/>
    <property type="project" value="TreeGrafter"/>
</dbReference>
<dbReference type="GO" id="GO:0072354">
    <property type="term" value="F:histone H3T3 kinase activity"/>
    <property type="evidence" value="ECO:0007669"/>
    <property type="project" value="TreeGrafter"/>
</dbReference>
<dbReference type="GO" id="GO:0035556">
    <property type="term" value="P:intracellular signal transduction"/>
    <property type="evidence" value="ECO:0007669"/>
    <property type="project" value="TreeGrafter"/>
</dbReference>
<dbReference type="PANTHER" id="PTHR24419">
    <property type="entry name" value="INTERLEUKIN-1 RECEPTOR-ASSOCIATED KINASE"/>
    <property type="match status" value="1"/>
</dbReference>
<feature type="region of interest" description="Disordered" evidence="1">
    <location>
        <begin position="260"/>
        <end position="314"/>
    </location>
</feature>
<dbReference type="InterPro" id="IPR011009">
    <property type="entry name" value="Kinase-like_dom_sf"/>
</dbReference>
<feature type="compositionally biased region" description="Low complexity" evidence="1">
    <location>
        <begin position="271"/>
        <end position="291"/>
    </location>
</feature>
<name>A0A6C0BXL1_9ZZZZ</name>
<proteinExistence type="predicted"/>
<organism evidence="2">
    <name type="scientific">viral metagenome</name>
    <dbReference type="NCBI Taxonomy" id="1070528"/>
    <lineage>
        <taxon>unclassified sequences</taxon>
        <taxon>metagenomes</taxon>
        <taxon>organismal metagenomes</taxon>
    </lineage>
</organism>
<sequence length="588" mass="68847">MFTFSYKKNNNVHLFKTLEENGFNIPQNYIPLYKKFFSVDENNYNNINLNHKLKIFNLKSTDERNTFICSLTDGNSKLKAKSFFKFSPLIDPAKYMVGKYKDSSDEKMFSLPKFSNNICQSRLLEPNNAAYIDSFFSYLSSMLHNYHKIPHCLDFYGSFLCIKENFKINIADDLDFLYDSTYYHKNKNKLFDVDEIDEDLYCSDSTRNYRKKISFLDEKTDLETDKLNEEIFDGVFKKSNLTAENIRIHNNLSEKDLIFQSSNDNNSSKAETNSECSSRSSNTSDESSNYSVDAEDSEKSLETEETDEYEEISQSIDSDIDLNATFKKFPVQIICLEKLDNTLDHLMDSDEELSNDMWRSCLFQIIMNLVIYQKMFDFTHNDLHTNNVMYKKTDKQFIIYKLNGVHYKVPTFGRLFKIIDFGRAIYKFRDTIICSDSYSAKGDAASQYNCEPFFNKNKPRLEPNKSFDLCRLACSLFDFFVDDIDELGDIKCPITHIVNEWVTDDNGRNILYKKNGEERYPEFKLYKMIARTVHKHIPEEQVKNSIFNKFKTSTKKMNKSAKSKIINIDKLPSYINIPQETTEKKALS</sequence>
<accession>A0A6C0BXL1</accession>
<dbReference type="GO" id="GO:0000278">
    <property type="term" value="P:mitotic cell cycle"/>
    <property type="evidence" value="ECO:0007669"/>
    <property type="project" value="TreeGrafter"/>
</dbReference>